<accession>A0A067Q373</accession>
<evidence type="ECO:0000259" key="1">
    <source>
        <dbReference type="PROSITE" id="PS50097"/>
    </source>
</evidence>
<dbReference type="CDD" id="cd18186">
    <property type="entry name" value="BTB_POZ_ZBTB_KLHL-like"/>
    <property type="match status" value="1"/>
</dbReference>
<proteinExistence type="predicted"/>
<reference evidence="3" key="1">
    <citation type="journal article" date="2014" name="Proc. Natl. Acad. Sci. U.S.A.">
        <title>Extensive sampling of basidiomycete genomes demonstrates inadequacy of the white-rot/brown-rot paradigm for wood decay fungi.</title>
        <authorList>
            <person name="Riley R."/>
            <person name="Salamov A.A."/>
            <person name="Brown D.W."/>
            <person name="Nagy L.G."/>
            <person name="Floudas D."/>
            <person name="Held B.W."/>
            <person name="Levasseur A."/>
            <person name="Lombard V."/>
            <person name="Morin E."/>
            <person name="Otillar R."/>
            <person name="Lindquist E.A."/>
            <person name="Sun H."/>
            <person name="LaButti K.M."/>
            <person name="Schmutz J."/>
            <person name="Jabbour D."/>
            <person name="Luo H."/>
            <person name="Baker S.E."/>
            <person name="Pisabarro A.G."/>
            <person name="Walton J.D."/>
            <person name="Blanchette R.A."/>
            <person name="Henrissat B."/>
            <person name="Martin F."/>
            <person name="Cullen D."/>
            <person name="Hibbett D.S."/>
            <person name="Grigoriev I.V."/>
        </authorList>
    </citation>
    <scope>NUCLEOTIDE SEQUENCE [LARGE SCALE GENOMIC DNA]</scope>
    <source>
        <strain evidence="3">MUCL 33604</strain>
    </source>
</reference>
<sequence length="301" mass="34207">MTPTAQAKTSRLLPYEDLFRPSEAFDIIVRSSDQVDFPVHSTILAIASPVLRDLIRIHGPNLSVVADFVELVETSRTLGSLLSYCYPGWFIPPSNPMDTWLLWEAARRYGLRDLERMLMVQVLPQFVETSPLDVFAFACFFRQEKQAKLAAQGALSHPFPKDRLRLTDSTQTASYHRLLTYHDESSQLVVDHVVKVWRLRAKRRYAFVGSEKCPCDTQGGGCPSKSWWDDFVGRASSSLRERPHRLAVAGFEFLRPSFVIAARCEVCEPIALGDLERGSESLGRWVEKSTWHIAKRTTFCP</sequence>
<dbReference type="HOGENOM" id="CLU_052397_0_0_1"/>
<evidence type="ECO:0000313" key="3">
    <source>
        <dbReference type="Proteomes" id="UP000027265"/>
    </source>
</evidence>
<dbReference type="AlphaFoldDB" id="A0A067Q373"/>
<dbReference type="PROSITE" id="PS50097">
    <property type="entry name" value="BTB"/>
    <property type="match status" value="1"/>
</dbReference>
<dbReference type="Proteomes" id="UP000027265">
    <property type="component" value="Unassembled WGS sequence"/>
</dbReference>
<dbReference type="SUPFAM" id="SSF54695">
    <property type="entry name" value="POZ domain"/>
    <property type="match status" value="1"/>
</dbReference>
<protein>
    <recommendedName>
        <fullName evidence="1">BTB domain-containing protein</fullName>
    </recommendedName>
</protein>
<name>A0A067Q373_9AGAM</name>
<dbReference type="OrthoDB" id="3184970at2759"/>
<dbReference type="InParanoid" id="A0A067Q373"/>
<feature type="domain" description="BTB" evidence="1">
    <location>
        <begin position="25"/>
        <end position="94"/>
    </location>
</feature>
<dbReference type="EMBL" id="KL197712">
    <property type="protein sequence ID" value="KDQ61508.1"/>
    <property type="molecule type" value="Genomic_DNA"/>
</dbReference>
<dbReference type="Gene3D" id="3.30.710.10">
    <property type="entry name" value="Potassium Channel Kv1.1, Chain A"/>
    <property type="match status" value="1"/>
</dbReference>
<dbReference type="InterPro" id="IPR000210">
    <property type="entry name" value="BTB/POZ_dom"/>
</dbReference>
<dbReference type="Pfam" id="PF00651">
    <property type="entry name" value="BTB"/>
    <property type="match status" value="1"/>
</dbReference>
<keyword evidence="3" id="KW-1185">Reference proteome</keyword>
<gene>
    <name evidence="2" type="ORF">JAAARDRAFT_190263</name>
</gene>
<evidence type="ECO:0000313" key="2">
    <source>
        <dbReference type="EMBL" id="KDQ61508.1"/>
    </source>
</evidence>
<organism evidence="2 3">
    <name type="scientific">Jaapia argillacea MUCL 33604</name>
    <dbReference type="NCBI Taxonomy" id="933084"/>
    <lineage>
        <taxon>Eukaryota</taxon>
        <taxon>Fungi</taxon>
        <taxon>Dikarya</taxon>
        <taxon>Basidiomycota</taxon>
        <taxon>Agaricomycotina</taxon>
        <taxon>Agaricomycetes</taxon>
        <taxon>Agaricomycetidae</taxon>
        <taxon>Jaapiales</taxon>
        <taxon>Jaapiaceae</taxon>
        <taxon>Jaapia</taxon>
    </lineage>
</organism>
<dbReference type="InterPro" id="IPR011333">
    <property type="entry name" value="SKP1/BTB/POZ_sf"/>
</dbReference>